<evidence type="ECO:0000256" key="4">
    <source>
        <dbReference type="ARBA" id="ARBA00022806"/>
    </source>
</evidence>
<name>A0A9P6B3C8_9AGAM</name>
<evidence type="ECO:0000313" key="9">
    <source>
        <dbReference type="Proteomes" id="UP000886523"/>
    </source>
</evidence>
<dbReference type="Proteomes" id="UP000886523">
    <property type="component" value="Unassembled WGS sequence"/>
</dbReference>
<dbReference type="GO" id="GO:0016787">
    <property type="term" value="F:hydrolase activity"/>
    <property type="evidence" value="ECO:0007669"/>
    <property type="project" value="UniProtKB-KW"/>
</dbReference>
<evidence type="ECO:0000256" key="6">
    <source>
        <dbReference type="ARBA" id="ARBA00047984"/>
    </source>
</evidence>
<dbReference type="OrthoDB" id="10256233at2759"/>
<keyword evidence="2" id="KW-0547">Nucleotide-binding</keyword>
<dbReference type="PANTHER" id="PTHR47960">
    <property type="entry name" value="DEAD-BOX ATP-DEPENDENT RNA HELICASE 50"/>
    <property type="match status" value="1"/>
</dbReference>
<dbReference type="GO" id="GO:0003676">
    <property type="term" value="F:nucleic acid binding"/>
    <property type="evidence" value="ECO:0007669"/>
    <property type="project" value="InterPro"/>
</dbReference>
<dbReference type="SUPFAM" id="SSF52540">
    <property type="entry name" value="P-loop containing nucleoside triphosphate hydrolases"/>
    <property type="match status" value="1"/>
</dbReference>
<keyword evidence="4" id="KW-0347">Helicase</keyword>
<feature type="domain" description="Helicase ATP-binding" evidence="7">
    <location>
        <begin position="1"/>
        <end position="132"/>
    </location>
</feature>
<dbReference type="PROSITE" id="PS51192">
    <property type="entry name" value="HELICASE_ATP_BIND_1"/>
    <property type="match status" value="1"/>
</dbReference>
<dbReference type="GO" id="GO:0005524">
    <property type="term" value="F:ATP binding"/>
    <property type="evidence" value="ECO:0007669"/>
    <property type="project" value="UniProtKB-KW"/>
</dbReference>
<dbReference type="InterPro" id="IPR014001">
    <property type="entry name" value="Helicase_ATP-bd"/>
</dbReference>
<dbReference type="InterPro" id="IPR027417">
    <property type="entry name" value="P-loop_NTPase"/>
</dbReference>
<gene>
    <name evidence="8" type="ORF">BS47DRAFT_1436777</name>
</gene>
<comment type="caution">
    <text evidence="8">The sequence shown here is derived from an EMBL/GenBank/DDBJ whole genome shotgun (WGS) entry which is preliminary data.</text>
</comment>
<dbReference type="Gene3D" id="3.40.50.300">
    <property type="entry name" value="P-loop containing nucleotide triphosphate hydrolases"/>
    <property type="match status" value="1"/>
</dbReference>
<protein>
    <recommendedName>
        <fullName evidence="1">RNA helicase</fullName>
        <ecNumber evidence="1">3.6.4.13</ecNumber>
    </recommendedName>
</protein>
<dbReference type="AlphaFoldDB" id="A0A9P6B3C8"/>
<dbReference type="EMBL" id="MU128935">
    <property type="protein sequence ID" value="KAF9516928.1"/>
    <property type="molecule type" value="Genomic_DNA"/>
</dbReference>
<evidence type="ECO:0000256" key="5">
    <source>
        <dbReference type="ARBA" id="ARBA00022840"/>
    </source>
</evidence>
<keyword evidence="5" id="KW-0067">ATP-binding</keyword>
<evidence type="ECO:0000256" key="3">
    <source>
        <dbReference type="ARBA" id="ARBA00022801"/>
    </source>
</evidence>
<organism evidence="8 9">
    <name type="scientific">Hydnum rufescens UP504</name>
    <dbReference type="NCBI Taxonomy" id="1448309"/>
    <lineage>
        <taxon>Eukaryota</taxon>
        <taxon>Fungi</taxon>
        <taxon>Dikarya</taxon>
        <taxon>Basidiomycota</taxon>
        <taxon>Agaricomycotina</taxon>
        <taxon>Agaricomycetes</taxon>
        <taxon>Cantharellales</taxon>
        <taxon>Hydnaceae</taxon>
        <taxon>Hydnum</taxon>
    </lineage>
</organism>
<dbReference type="EC" id="3.6.4.13" evidence="1"/>
<keyword evidence="9" id="KW-1185">Reference proteome</keyword>
<reference evidence="8" key="1">
    <citation type="journal article" date="2020" name="Nat. Commun.">
        <title>Large-scale genome sequencing of mycorrhizal fungi provides insights into the early evolution of symbiotic traits.</title>
        <authorList>
            <person name="Miyauchi S."/>
            <person name="Kiss E."/>
            <person name="Kuo A."/>
            <person name="Drula E."/>
            <person name="Kohler A."/>
            <person name="Sanchez-Garcia M."/>
            <person name="Morin E."/>
            <person name="Andreopoulos B."/>
            <person name="Barry K.W."/>
            <person name="Bonito G."/>
            <person name="Buee M."/>
            <person name="Carver A."/>
            <person name="Chen C."/>
            <person name="Cichocki N."/>
            <person name="Clum A."/>
            <person name="Culley D."/>
            <person name="Crous P.W."/>
            <person name="Fauchery L."/>
            <person name="Girlanda M."/>
            <person name="Hayes R.D."/>
            <person name="Keri Z."/>
            <person name="LaButti K."/>
            <person name="Lipzen A."/>
            <person name="Lombard V."/>
            <person name="Magnuson J."/>
            <person name="Maillard F."/>
            <person name="Murat C."/>
            <person name="Nolan M."/>
            <person name="Ohm R.A."/>
            <person name="Pangilinan J."/>
            <person name="Pereira M.F."/>
            <person name="Perotto S."/>
            <person name="Peter M."/>
            <person name="Pfister S."/>
            <person name="Riley R."/>
            <person name="Sitrit Y."/>
            <person name="Stielow J.B."/>
            <person name="Szollosi G."/>
            <person name="Zifcakova L."/>
            <person name="Stursova M."/>
            <person name="Spatafora J.W."/>
            <person name="Tedersoo L."/>
            <person name="Vaario L.M."/>
            <person name="Yamada A."/>
            <person name="Yan M."/>
            <person name="Wang P."/>
            <person name="Xu J."/>
            <person name="Bruns T."/>
            <person name="Baldrian P."/>
            <person name="Vilgalys R."/>
            <person name="Dunand C."/>
            <person name="Henrissat B."/>
            <person name="Grigoriev I.V."/>
            <person name="Hibbett D."/>
            <person name="Nagy L.G."/>
            <person name="Martin F.M."/>
        </authorList>
    </citation>
    <scope>NUCLEOTIDE SEQUENCE</scope>
    <source>
        <strain evidence="8">UP504</strain>
    </source>
</reference>
<dbReference type="Pfam" id="PF00270">
    <property type="entry name" value="DEAD"/>
    <property type="match status" value="1"/>
</dbReference>
<proteinExistence type="predicted"/>
<sequence length="228" mass="25058">MERQPDIMIGTPSKIAHLAALIVETDQESPAAAARPKGINFTRPEISFEAVEWVVIDEADVLFDRDYRQTITAILDAVRLARMGSQPDSTEIPIDSKWTSSHSSFNLILTTATIPASLNAYFLERFPNLVRITSPNLHRLPRALQTERVDTAGGNPLASIHKKLVEVFAEGAREAVRSGRTASDSNSQVILFCNRANKATELGAYLENMGLTCLVIDGLERRPSTGLE</sequence>
<accession>A0A9P6B3C8</accession>
<dbReference type="GO" id="GO:0003724">
    <property type="term" value="F:RNA helicase activity"/>
    <property type="evidence" value="ECO:0007669"/>
    <property type="project" value="UniProtKB-EC"/>
</dbReference>
<keyword evidence="3" id="KW-0378">Hydrolase</keyword>
<comment type="catalytic activity">
    <reaction evidence="6">
        <text>ATP + H2O = ADP + phosphate + H(+)</text>
        <dbReference type="Rhea" id="RHEA:13065"/>
        <dbReference type="ChEBI" id="CHEBI:15377"/>
        <dbReference type="ChEBI" id="CHEBI:15378"/>
        <dbReference type="ChEBI" id="CHEBI:30616"/>
        <dbReference type="ChEBI" id="CHEBI:43474"/>
        <dbReference type="ChEBI" id="CHEBI:456216"/>
        <dbReference type="EC" id="3.6.4.13"/>
    </reaction>
</comment>
<evidence type="ECO:0000256" key="2">
    <source>
        <dbReference type="ARBA" id="ARBA00022741"/>
    </source>
</evidence>
<evidence type="ECO:0000313" key="8">
    <source>
        <dbReference type="EMBL" id="KAF9516928.1"/>
    </source>
</evidence>
<evidence type="ECO:0000259" key="7">
    <source>
        <dbReference type="PROSITE" id="PS51192"/>
    </source>
</evidence>
<evidence type="ECO:0000256" key="1">
    <source>
        <dbReference type="ARBA" id="ARBA00012552"/>
    </source>
</evidence>
<dbReference type="InterPro" id="IPR011545">
    <property type="entry name" value="DEAD/DEAH_box_helicase_dom"/>
</dbReference>